<reference evidence="1" key="2">
    <citation type="journal article" date="2015" name="Data Brief">
        <title>Shoot transcriptome of the giant reed, Arundo donax.</title>
        <authorList>
            <person name="Barrero R.A."/>
            <person name="Guerrero F.D."/>
            <person name="Moolhuijzen P."/>
            <person name="Goolsby J.A."/>
            <person name="Tidwell J."/>
            <person name="Bellgard S.E."/>
            <person name="Bellgard M.I."/>
        </authorList>
    </citation>
    <scope>NUCLEOTIDE SEQUENCE</scope>
    <source>
        <tissue evidence="1">Shoot tissue taken approximately 20 cm above the soil surface</tissue>
    </source>
</reference>
<reference evidence="1" key="1">
    <citation type="submission" date="2014-09" db="EMBL/GenBank/DDBJ databases">
        <authorList>
            <person name="Magalhaes I.L.F."/>
            <person name="Oliveira U."/>
            <person name="Santos F.R."/>
            <person name="Vidigal T.H.D.A."/>
            <person name="Brescovit A.D."/>
            <person name="Santos A.J."/>
        </authorList>
    </citation>
    <scope>NUCLEOTIDE SEQUENCE</scope>
    <source>
        <tissue evidence="1">Shoot tissue taken approximately 20 cm above the soil surface</tissue>
    </source>
</reference>
<proteinExistence type="predicted"/>
<name>A0A0A8ZB13_ARUDO</name>
<dbReference type="EMBL" id="GBRH01261894">
    <property type="protein sequence ID" value="JAD36001.1"/>
    <property type="molecule type" value="Transcribed_RNA"/>
</dbReference>
<accession>A0A0A8ZB13</accession>
<sequence length="55" mass="6083">MIAVQCFVCQDMWNGVIHNTYPELYSSQHNGISLQQAGSKAIYIRFSTTSVSSGL</sequence>
<dbReference type="AlphaFoldDB" id="A0A0A8ZB13"/>
<protein>
    <submittedName>
        <fullName evidence="1">Uncharacterized protein</fullName>
    </submittedName>
</protein>
<organism evidence="1">
    <name type="scientific">Arundo donax</name>
    <name type="common">Giant reed</name>
    <name type="synonym">Donax arundinaceus</name>
    <dbReference type="NCBI Taxonomy" id="35708"/>
    <lineage>
        <taxon>Eukaryota</taxon>
        <taxon>Viridiplantae</taxon>
        <taxon>Streptophyta</taxon>
        <taxon>Embryophyta</taxon>
        <taxon>Tracheophyta</taxon>
        <taxon>Spermatophyta</taxon>
        <taxon>Magnoliopsida</taxon>
        <taxon>Liliopsida</taxon>
        <taxon>Poales</taxon>
        <taxon>Poaceae</taxon>
        <taxon>PACMAD clade</taxon>
        <taxon>Arundinoideae</taxon>
        <taxon>Arundineae</taxon>
        <taxon>Arundo</taxon>
    </lineage>
</organism>
<evidence type="ECO:0000313" key="1">
    <source>
        <dbReference type="EMBL" id="JAD36001.1"/>
    </source>
</evidence>